<keyword evidence="2" id="KW-0964">Secreted</keyword>
<organism evidence="6 7">
    <name type="scientific">Thiothrix litoralis</name>
    <dbReference type="NCBI Taxonomy" id="2891210"/>
    <lineage>
        <taxon>Bacteria</taxon>
        <taxon>Pseudomonadati</taxon>
        <taxon>Pseudomonadota</taxon>
        <taxon>Gammaproteobacteria</taxon>
        <taxon>Thiotrichales</taxon>
        <taxon>Thiotrichaceae</taxon>
        <taxon>Thiothrix</taxon>
    </lineage>
</organism>
<dbReference type="InterPro" id="IPR051417">
    <property type="entry name" value="SDr/BOS_complex"/>
</dbReference>
<name>A0ABX7WRF8_9GAMM</name>
<dbReference type="Pfam" id="PF17210">
    <property type="entry name" value="SdrD_B"/>
    <property type="match status" value="2"/>
</dbReference>
<accession>A0ABX7WRF8</accession>
<gene>
    <name evidence="6" type="ORF">J9253_11890</name>
</gene>
<evidence type="ECO:0000256" key="3">
    <source>
        <dbReference type="ARBA" id="ARBA00022729"/>
    </source>
</evidence>
<evidence type="ECO:0000256" key="1">
    <source>
        <dbReference type="ARBA" id="ARBA00004613"/>
    </source>
</evidence>
<dbReference type="SUPFAM" id="SSF117074">
    <property type="entry name" value="Hypothetical protein PA1324"/>
    <property type="match status" value="2"/>
</dbReference>
<keyword evidence="3" id="KW-0732">Signal</keyword>
<dbReference type="Pfam" id="PF01345">
    <property type="entry name" value="DUF11"/>
    <property type="match status" value="1"/>
</dbReference>
<dbReference type="Gene3D" id="2.60.40.10">
    <property type="entry name" value="Immunoglobulins"/>
    <property type="match status" value="2"/>
</dbReference>
<protein>
    <submittedName>
        <fullName evidence="6">DUF11 domain-containing protein</fullName>
    </submittedName>
</protein>
<proteinExistence type="predicted"/>
<dbReference type="RefSeq" id="WP_210221193.1">
    <property type="nucleotide sequence ID" value="NZ_CP072801.1"/>
</dbReference>
<dbReference type="PANTHER" id="PTHR23303:SF15">
    <property type="entry name" value="COLOSSIN-A"/>
    <property type="match status" value="1"/>
</dbReference>
<keyword evidence="7" id="KW-1185">Reference proteome</keyword>
<dbReference type="InterPro" id="IPR013783">
    <property type="entry name" value="Ig-like_fold"/>
</dbReference>
<feature type="domain" description="SD-repeat containing protein B" evidence="5">
    <location>
        <begin position="37"/>
        <end position="106"/>
    </location>
</feature>
<dbReference type="EMBL" id="CP072801">
    <property type="protein sequence ID" value="QTR44738.1"/>
    <property type="molecule type" value="Genomic_DNA"/>
</dbReference>
<evidence type="ECO:0000313" key="7">
    <source>
        <dbReference type="Proteomes" id="UP000672039"/>
    </source>
</evidence>
<feature type="domain" description="DUF11" evidence="4">
    <location>
        <begin position="749"/>
        <end position="831"/>
    </location>
</feature>
<evidence type="ECO:0000259" key="4">
    <source>
        <dbReference type="Pfam" id="PF01345"/>
    </source>
</evidence>
<evidence type="ECO:0000313" key="6">
    <source>
        <dbReference type="EMBL" id="QTR44738.1"/>
    </source>
</evidence>
<dbReference type="InterPro" id="IPR033764">
    <property type="entry name" value="Sdr_B"/>
</dbReference>
<dbReference type="Gene3D" id="2.60.40.740">
    <property type="match status" value="1"/>
</dbReference>
<feature type="domain" description="SD-repeat containing protein B" evidence="5">
    <location>
        <begin position="612"/>
        <end position="742"/>
    </location>
</feature>
<evidence type="ECO:0000256" key="2">
    <source>
        <dbReference type="ARBA" id="ARBA00022525"/>
    </source>
</evidence>
<dbReference type="InterPro" id="IPR047589">
    <property type="entry name" value="DUF11_rpt"/>
</dbReference>
<reference evidence="6 7" key="1">
    <citation type="submission" date="2021-04" db="EMBL/GenBank/DDBJ databases">
        <title>Genomics, taxonomy and metabolism of representatives of sulfur bacteria of the genus Thiothrix: Thiothrix fructosivorans QT, Thiothrix unzii A1T and three new species, Thiothrix subterranea sp. nov., Thiothrix litoralis sp. nov. and 'Candidatus Thiothrix anitrata' sp. nov.</title>
        <authorList>
            <person name="Ravin N.V."/>
            <person name="Smolyakov D."/>
            <person name="Rudenko T.S."/>
            <person name="Mardanov A.V."/>
            <person name="Beletsky A.V."/>
            <person name="Markov N.D."/>
            <person name="Fomenkov A.I."/>
            <person name="Roberts R.J."/>
            <person name="Karnachuk O.V."/>
            <person name="Novikov A."/>
            <person name="Grabovich M.Y."/>
        </authorList>
    </citation>
    <scope>NUCLEOTIDE SEQUENCE [LARGE SCALE GENOMIC DNA]</scope>
    <source>
        <strain evidence="6 7">AS</strain>
    </source>
</reference>
<sequence length="832" mass="85190">MINQGKCKPASVGRWCGGLLVLGIIGSVPTVMAAGAISGTVFSDLNANGVMDAGEAGFGNITVTAYDPAGAAQGTATTAADGKYTLDATGTGAYRVEFTNIPAYDWPGAKGSQNAGSIQFVADGATANVNLGIQSPANYCQANPKLATPVYVNGNASNANAAMYSLGYDGTAKATIAKQSDIGSTWGLAYQRETGKLYAAATVKRHAGLGSLGLGGIYAFNSPNGAGGAVPFVDLDAAPFNLNVGTLGNNTARGLPAGVTTMNNDPAAYSAVGMQGIGDIDLTEDGKTLWVTNLNAVKGGVGSLVKLDVTKGVAPTSATEYPLADISGLPTCTGGVLRPWALAFHHGKGYLGAVCSAETSKNRADLQAFVLSFDPNAPTSVAVELNFPLTYTKGAVNTTAFPTIGSQWNAWSNNPADFFTGSNYYGRPTPVLTDLEFDDSGAMVLGFMDRSGMQLGAYNLMLAGTTDLIIYQQGGDMLRACPDAAGAFQLESAGKCGGVTGFSTNNNKGPGGGEFYNDNIPIAPIYHEEMPYGGLAIKPGSGEVVWAGMDPAVYDSGGVYWSKNANGSRVRATELWNGMQGGSDGIGVMNGFSGKTVGLGDIEVLCDPAPVEVGDRVWLDQDSDGIQDADEAGIDGVAVKLICGTDEATVTTANGGQFLFTNKAGGNATFMGYGESCVVKVDSSQPVVKDYKLATANTDGVTSNNALTDVRDSDATDNAGTAEIAFTAGGAGENNHALDIGYQSAPVTDISLTKVVDKTTAHRGDTLVYTLTATNAGPAIASGVVVTDQLPDTVTYVEDDGKGDYIPATGLWTLGSLAKGDAKTLTITVTVK</sequence>
<dbReference type="NCBIfam" id="TIGR01451">
    <property type="entry name" value="B_ant_repeat"/>
    <property type="match status" value="1"/>
</dbReference>
<comment type="subcellular location">
    <subcellularLocation>
        <location evidence="1">Secreted</location>
    </subcellularLocation>
</comment>
<evidence type="ECO:0000259" key="5">
    <source>
        <dbReference type="Pfam" id="PF17210"/>
    </source>
</evidence>
<dbReference type="PANTHER" id="PTHR23303">
    <property type="entry name" value="CARBOXYPEPTIDASE REGULATORY REGION-CONTAINING"/>
    <property type="match status" value="1"/>
</dbReference>
<dbReference type="Proteomes" id="UP000672039">
    <property type="component" value="Chromosome"/>
</dbReference>
<dbReference type="InterPro" id="IPR001434">
    <property type="entry name" value="OmcB-like_DUF11"/>
</dbReference>